<gene>
    <name evidence="4" type="ORF">B0T19DRAFT_424000</name>
</gene>
<evidence type="ECO:0000259" key="3">
    <source>
        <dbReference type="Pfam" id="PF24883"/>
    </source>
</evidence>
<dbReference type="Gene3D" id="3.40.50.300">
    <property type="entry name" value="P-loop containing nucleotide triphosphate hydrolases"/>
    <property type="match status" value="1"/>
</dbReference>
<reference evidence="4" key="1">
    <citation type="journal article" date="2023" name="Mol. Phylogenet. Evol.">
        <title>Genome-scale phylogeny and comparative genomics of the fungal order Sordariales.</title>
        <authorList>
            <person name="Hensen N."/>
            <person name="Bonometti L."/>
            <person name="Westerberg I."/>
            <person name="Brannstrom I.O."/>
            <person name="Guillou S."/>
            <person name="Cros-Aarteil S."/>
            <person name="Calhoun S."/>
            <person name="Haridas S."/>
            <person name="Kuo A."/>
            <person name="Mondo S."/>
            <person name="Pangilinan J."/>
            <person name="Riley R."/>
            <person name="LaButti K."/>
            <person name="Andreopoulos B."/>
            <person name="Lipzen A."/>
            <person name="Chen C."/>
            <person name="Yan M."/>
            <person name="Daum C."/>
            <person name="Ng V."/>
            <person name="Clum A."/>
            <person name="Steindorff A."/>
            <person name="Ohm R.A."/>
            <person name="Martin F."/>
            <person name="Silar P."/>
            <person name="Natvig D.O."/>
            <person name="Lalanne C."/>
            <person name="Gautier V."/>
            <person name="Ament-Velasquez S.L."/>
            <person name="Kruys A."/>
            <person name="Hutchinson M.I."/>
            <person name="Powell A.J."/>
            <person name="Barry K."/>
            <person name="Miller A.N."/>
            <person name="Grigoriev I.V."/>
            <person name="Debuchy R."/>
            <person name="Gladieux P."/>
            <person name="Hiltunen Thoren M."/>
            <person name="Johannesson H."/>
        </authorList>
    </citation>
    <scope>NUCLEOTIDE SEQUENCE</scope>
    <source>
        <strain evidence="4">SMH4131-1</strain>
    </source>
</reference>
<organism evidence="4 5">
    <name type="scientific">Cercophora scortea</name>
    <dbReference type="NCBI Taxonomy" id="314031"/>
    <lineage>
        <taxon>Eukaryota</taxon>
        <taxon>Fungi</taxon>
        <taxon>Dikarya</taxon>
        <taxon>Ascomycota</taxon>
        <taxon>Pezizomycotina</taxon>
        <taxon>Sordariomycetes</taxon>
        <taxon>Sordariomycetidae</taxon>
        <taxon>Sordariales</taxon>
        <taxon>Lasiosphaeriaceae</taxon>
        <taxon>Cercophora</taxon>
    </lineage>
</organism>
<evidence type="ECO:0000313" key="4">
    <source>
        <dbReference type="EMBL" id="KAK3328241.1"/>
    </source>
</evidence>
<accession>A0AAE0IN52</accession>
<dbReference type="AlphaFoldDB" id="A0AAE0IN52"/>
<dbReference type="SUPFAM" id="SSF52540">
    <property type="entry name" value="P-loop containing nucleoside triphosphate hydrolases"/>
    <property type="match status" value="1"/>
</dbReference>
<feature type="region of interest" description="Disordered" evidence="2">
    <location>
        <begin position="959"/>
        <end position="998"/>
    </location>
</feature>
<comment type="caution">
    <text evidence="4">The sequence shown here is derived from an EMBL/GenBank/DDBJ whole genome shotgun (WGS) entry which is preliminary data.</text>
</comment>
<sequence>MDPLTISVSVIAVIQMADRVIELCKKYLGAARDAPADLRLILIETSSIKSVLDNLHFLTSCSHGPSTLESLAGDDGPIEGCRHLICELEALLSGPLGGSHENGVVADGGTKRQRVKSVLAALAWPTRESKSKKLLGQLSQHKETISLALTTDSARDIKEIKAKTTQIQNTLTDLQKQQIHKWLQSTDPRPLHYRACEQYETGTGDWMLRSDEWQAWLAGKTRCLWIHGIPGAGKTILASHMIESFNNLNRSDDDDDNSDSEGKKTQKLCTVYFYCYFGHNQDEAVPFLRWTVSQLCRHADLVPPRLHRLYKEGGQPNLVDLMHSLAEIVKEFERVYLFVDAVDESIPRENLLRVIRDLATDSRFDNVRTVVTSRQYIDIENVMSEISVPMSMTNPLLDEAIRIYVGAQLEKHLKLRRWPAYLQEEVLEALSAKAKGMFRWVVCQIDALQRLKPDSGIVRNALANLPKTLYDTYERIFLQIPEEASTFVHHALQWIFSYREMVGNNISSPVLLEAIQKSTSELAFSANDYVYDDDLLREFCGCLVTLMPEARRSRIHVHQDSDSGESDDPDDAEARAPFQVMAVSFAHYTVWEFLISARIRIGSAKSFAVDGQSAMLEFAKMAMIEALNPEAMYRNVQSKEWESDERDPEIVCHSFYNVFGFSCIATSMLAVHKYGELIDERDDLRALAFDLLNPTKPHLAHLEEAGRRIESEFAFFESETGLSRWFQLWRVIWITPPTNSNARHLLNLLLTDQSCRLPRRFFAGIEKETVLRDRLDVEIRGGYVDGPGLHLEVSLVELCASVHRGMGPRKFWSLVDFGAGFFDPWLVIMAYITNHNHEYNCGEQCALERLLQIGAWSPNIPAGLLQAAVAARDAEGVKTLLKWGADPNGIGDIMVDELDKFSFLRGRSPLHILNKSINIYGAGNGEGWKWFTVPLIEETLLQYGARDFTIPEKTTDLPSCFIHPKQSSSESKKEEDAVGDEPEGSGIAEDVDTGNTKG</sequence>
<protein>
    <recommendedName>
        <fullName evidence="3">Nephrocystin 3-like N-terminal domain-containing protein</fullName>
    </recommendedName>
</protein>
<dbReference type="PANTHER" id="PTHR10039">
    <property type="entry name" value="AMELOGENIN"/>
    <property type="match status" value="1"/>
</dbReference>
<dbReference type="PANTHER" id="PTHR10039:SF16">
    <property type="entry name" value="GPI INOSITOL-DEACYLASE"/>
    <property type="match status" value="1"/>
</dbReference>
<dbReference type="EMBL" id="JAUEPO010000003">
    <property type="protein sequence ID" value="KAK3328241.1"/>
    <property type="molecule type" value="Genomic_DNA"/>
</dbReference>
<dbReference type="Proteomes" id="UP001286456">
    <property type="component" value="Unassembled WGS sequence"/>
</dbReference>
<reference evidence="4" key="2">
    <citation type="submission" date="2023-06" db="EMBL/GenBank/DDBJ databases">
        <authorList>
            <consortium name="Lawrence Berkeley National Laboratory"/>
            <person name="Haridas S."/>
            <person name="Hensen N."/>
            <person name="Bonometti L."/>
            <person name="Westerberg I."/>
            <person name="Brannstrom I.O."/>
            <person name="Guillou S."/>
            <person name="Cros-Aarteil S."/>
            <person name="Calhoun S."/>
            <person name="Kuo A."/>
            <person name="Mondo S."/>
            <person name="Pangilinan J."/>
            <person name="Riley R."/>
            <person name="Labutti K."/>
            <person name="Andreopoulos B."/>
            <person name="Lipzen A."/>
            <person name="Chen C."/>
            <person name="Yanf M."/>
            <person name="Daum C."/>
            <person name="Ng V."/>
            <person name="Clum A."/>
            <person name="Steindorff A."/>
            <person name="Ohm R."/>
            <person name="Martin F."/>
            <person name="Silar P."/>
            <person name="Natvig D."/>
            <person name="Lalanne C."/>
            <person name="Gautier V."/>
            <person name="Ament-Velasquez S.L."/>
            <person name="Kruys A."/>
            <person name="Hutchinson M.I."/>
            <person name="Powell A.J."/>
            <person name="Barry K."/>
            <person name="Miller A.N."/>
            <person name="Grigoriev I.V."/>
            <person name="Debuchy R."/>
            <person name="Gladieux P."/>
            <person name="Thoren M.H."/>
            <person name="Johannesson H."/>
        </authorList>
    </citation>
    <scope>NUCLEOTIDE SEQUENCE</scope>
    <source>
        <strain evidence="4">SMH4131-1</strain>
    </source>
</reference>
<keyword evidence="5" id="KW-1185">Reference proteome</keyword>
<proteinExistence type="predicted"/>
<dbReference type="InterPro" id="IPR027417">
    <property type="entry name" value="P-loop_NTPase"/>
</dbReference>
<evidence type="ECO:0000256" key="2">
    <source>
        <dbReference type="SAM" id="MobiDB-lite"/>
    </source>
</evidence>
<name>A0AAE0IN52_9PEZI</name>
<dbReference type="InterPro" id="IPR056884">
    <property type="entry name" value="NPHP3-like_N"/>
</dbReference>
<dbReference type="Pfam" id="PF24883">
    <property type="entry name" value="NPHP3_N"/>
    <property type="match status" value="1"/>
</dbReference>
<feature type="domain" description="Nephrocystin 3-like N-terminal" evidence="3">
    <location>
        <begin position="202"/>
        <end position="374"/>
    </location>
</feature>
<keyword evidence="1" id="KW-0677">Repeat</keyword>
<evidence type="ECO:0000313" key="5">
    <source>
        <dbReference type="Proteomes" id="UP001286456"/>
    </source>
</evidence>
<evidence type="ECO:0000256" key="1">
    <source>
        <dbReference type="ARBA" id="ARBA00022737"/>
    </source>
</evidence>